<keyword evidence="2" id="KW-1133">Transmembrane helix</keyword>
<keyword evidence="4" id="KW-1185">Reference proteome</keyword>
<dbReference type="Proteomes" id="UP000236584">
    <property type="component" value="Plasmid unnamed1"/>
</dbReference>
<dbReference type="AlphaFoldDB" id="A0A2I8VQF1"/>
<proteinExistence type="predicted"/>
<evidence type="ECO:0000313" key="3">
    <source>
        <dbReference type="EMBL" id="AUV84152.1"/>
    </source>
</evidence>
<evidence type="ECO:0000313" key="4">
    <source>
        <dbReference type="Proteomes" id="UP000236584"/>
    </source>
</evidence>
<sequence length="481" mass="51597">MFDDTEAVQSIGADSDLGVVYAVVALDDDGLADLRLQSERIATGSVDVELAERLAGTSEDEAELEIFERRLTIRGPQSAAIGEALTISGTAVESDRVKLYAATDGSYIPLYTDEAELAEPEVANDGTWESEIETNRVINLPGTYRIAAVADPGSAQLGATESIDSDTFRMFEVRSTTSLQMSTGSLTANISRNEIAATGDDVVSISGTAVGQGDNVRVYLVGPRGRFLGTDGTTGQVESIDIDGDRFTEDYGAFDTRGRYTFLVISKGRDGEYASDYGFGESALQPGLTSQQAVEIINDEYTGAGVDDQIVELTLHAESPSLTVDDFTTNGQVVARKVTVSGNSNRERGTDIFIEVLRNDHSVITSSEAKVDGSNGMWSTKIDLSAVETGTYTLHTNSGEISTSLEFELVESIDIPTQTPTRKPDDERTTRSTEMPVEESTETTMREPSDTPATSTSMVGFGVTTAFIALCIIVCFAARRR</sequence>
<feature type="transmembrane region" description="Helical" evidence="2">
    <location>
        <begin position="458"/>
        <end position="478"/>
    </location>
</feature>
<keyword evidence="3" id="KW-0614">Plasmid</keyword>
<gene>
    <name evidence="3" type="ORF">C2R22_21470</name>
</gene>
<reference evidence="3 4" key="1">
    <citation type="submission" date="2018-01" db="EMBL/GenBank/DDBJ databases">
        <title>Complete genome sequence of Salinigranum rubrum GX10T, an extremely halophilic archaeon isolated from a marine solar saltern.</title>
        <authorList>
            <person name="Han S."/>
        </authorList>
    </citation>
    <scope>NUCLEOTIDE SEQUENCE [LARGE SCALE GENOMIC DNA]</scope>
    <source>
        <strain evidence="3 4">GX10</strain>
        <plasmid evidence="4">Plasmid unnamed1</plasmid>
    </source>
</reference>
<protein>
    <submittedName>
        <fullName evidence="3">Uncharacterized protein</fullName>
    </submittedName>
</protein>
<keyword evidence="2" id="KW-0812">Transmembrane</keyword>
<feature type="compositionally biased region" description="Basic and acidic residues" evidence="1">
    <location>
        <begin position="422"/>
        <end position="431"/>
    </location>
</feature>
<feature type="region of interest" description="Disordered" evidence="1">
    <location>
        <begin position="416"/>
        <end position="454"/>
    </location>
</feature>
<dbReference type="KEGG" id="srub:C2R22_21470"/>
<evidence type="ECO:0000256" key="2">
    <source>
        <dbReference type="SAM" id="Phobius"/>
    </source>
</evidence>
<organism evidence="3 4">
    <name type="scientific">Salinigranum rubrum</name>
    <dbReference type="NCBI Taxonomy" id="755307"/>
    <lineage>
        <taxon>Archaea</taxon>
        <taxon>Methanobacteriati</taxon>
        <taxon>Methanobacteriota</taxon>
        <taxon>Stenosarchaea group</taxon>
        <taxon>Halobacteria</taxon>
        <taxon>Halobacteriales</taxon>
        <taxon>Haloferacaceae</taxon>
        <taxon>Salinigranum</taxon>
    </lineage>
</organism>
<name>A0A2I8VQF1_9EURY</name>
<dbReference type="EMBL" id="CP026310">
    <property type="protein sequence ID" value="AUV84152.1"/>
    <property type="molecule type" value="Genomic_DNA"/>
</dbReference>
<evidence type="ECO:0000256" key="1">
    <source>
        <dbReference type="SAM" id="MobiDB-lite"/>
    </source>
</evidence>
<geneLocation type="plasmid" evidence="3">
    <name>unnamed1</name>
</geneLocation>
<accession>A0A2I8VQF1</accession>
<keyword evidence="2" id="KW-0472">Membrane</keyword>